<dbReference type="AlphaFoldDB" id="A0A291GJC5"/>
<reference evidence="3" key="1">
    <citation type="submission" date="2017-09" db="EMBL/GenBank/DDBJ databases">
        <title>Brachybacterium sp. VM2412.</title>
        <authorList>
            <person name="Tak E.J."/>
            <person name="Bae J.-W."/>
        </authorList>
    </citation>
    <scope>NUCLEOTIDE SEQUENCE [LARGE SCALE GENOMIC DNA]</scope>
    <source>
        <strain evidence="3">VM2412</strain>
    </source>
</reference>
<dbReference type="Pfam" id="PF01636">
    <property type="entry name" value="APH"/>
    <property type="match status" value="1"/>
</dbReference>
<dbReference type="PANTHER" id="PTHR21310">
    <property type="entry name" value="AMINOGLYCOSIDE PHOSPHOTRANSFERASE-RELATED-RELATED"/>
    <property type="match status" value="1"/>
</dbReference>
<dbReference type="Proteomes" id="UP000218165">
    <property type="component" value="Chromosome"/>
</dbReference>
<dbReference type="InterPro" id="IPR051678">
    <property type="entry name" value="AGP_Transferase"/>
</dbReference>
<dbReference type="Gene3D" id="3.90.1200.10">
    <property type="match status" value="1"/>
</dbReference>
<gene>
    <name evidence="2" type="ORF">CFK38_00390</name>
</gene>
<accession>A0A291GJC5</accession>
<dbReference type="OrthoDB" id="9797603at2"/>
<dbReference type="GO" id="GO:0016740">
    <property type="term" value="F:transferase activity"/>
    <property type="evidence" value="ECO:0007669"/>
    <property type="project" value="UniProtKB-KW"/>
</dbReference>
<dbReference type="InterPro" id="IPR011009">
    <property type="entry name" value="Kinase-like_dom_sf"/>
</dbReference>
<keyword evidence="2" id="KW-0808">Transferase</keyword>
<protein>
    <submittedName>
        <fullName evidence="2">Phosphotransferase</fullName>
    </submittedName>
</protein>
<evidence type="ECO:0000313" key="3">
    <source>
        <dbReference type="Proteomes" id="UP000218165"/>
    </source>
</evidence>
<feature type="domain" description="Aminoglycoside phosphotransferase" evidence="1">
    <location>
        <begin position="45"/>
        <end position="246"/>
    </location>
</feature>
<dbReference type="SUPFAM" id="SSF56112">
    <property type="entry name" value="Protein kinase-like (PK-like)"/>
    <property type="match status" value="1"/>
</dbReference>
<dbReference type="RefSeq" id="WP_096801286.1">
    <property type="nucleotide sequence ID" value="NZ_CP023563.1"/>
</dbReference>
<dbReference type="InterPro" id="IPR002575">
    <property type="entry name" value="Aminoglycoside_PTrfase"/>
</dbReference>
<organism evidence="2 3">
    <name type="scientific">Brachybacterium vulturis</name>
    <dbReference type="NCBI Taxonomy" id="2017484"/>
    <lineage>
        <taxon>Bacteria</taxon>
        <taxon>Bacillati</taxon>
        <taxon>Actinomycetota</taxon>
        <taxon>Actinomycetes</taxon>
        <taxon>Micrococcales</taxon>
        <taxon>Dermabacteraceae</taxon>
        <taxon>Brachybacterium</taxon>
    </lineage>
</organism>
<dbReference type="EMBL" id="CP023563">
    <property type="protein sequence ID" value="ATG50146.1"/>
    <property type="molecule type" value="Genomic_DNA"/>
</dbReference>
<evidence type="ECO:0000259" key="1">
    <source>
        <dbReference type="Pfam" id="PF01636"/>
    </source>
</evidence>
<dbReference type="KEGG" id="brz:CFK38_00390"/>
<keyword evidence="3" id="KW-1185">Reference proteome</keyword>
<sequence>MTPEPNADTHPLDQYRDPSDAAFVRDVAADVAAHFGGDLMRMRRANGYSNATWVGDGIAVRIAHTPVDMARETALVRALPREVGHPEILGEGTAEGHGWIVTKEVRGQNLHEVWPTLSPVEQQQAVRQLWARAHIVHDASSSLRTHVAAYGGFVPATLGDATTAAGRATDALGLSSAQQSRLDEVIEEYFRAAPLVEQSVNHGDLALMNALWDGEVISLLDFEFAVLGPVEIDLCRLVCEARVSEDGQQEDSNAGAVALEITARHMDPVHGRALLHGAAVLDQLRDLDIWLGHDDAPGRVEDWRPCRLLTDLLDTEGGYLGPLL</sequence>
<name>A0A291GJC5_9MICO</name>
<evidence type="ECO:0000313" key="2">
    <source>
        <dbReference type="EMBL" id="ATG50146.1"/>
    </source>
</evidence>
<proteinExistence type="predicted"/>